<feature type="transmembrane region" description="Helical" evidence="5">
    <location>
        <begin position="148"/>
        <end position="168"/>
    </location>
</feature>
<protein>
    <submittedName>
        <fullName evidence="6">Tellurium resistance protein</fullName>
    </submittedName>
</protein>
<feature type="transmembrane region" description="Helical" evidence="5">
    <location>
        <begin position="89"/>
        <end position="109"/>
    </location>
</feature>
<dbReference type="InterPro" id="IPR038665">
    <property type="entry name" value="Voltage-dep_anion_channel_sf"/>
</dbReference>
<gene>
    <name evidence="6" type="ORF">OEW28_18095</name>
</gene>
<feature type="transmembrane region" description="Helical" evidence="5">
    <location>
        <begin position="228"/>
        <end position="246"/>
    </location>
</feature>
<keyword evidence="4 5" id="KW-0472">Membrane</keyword>
<proteinExistence type="predicted"/>
<dbReference type="InterPro" id="IPR004695">
    <property type="entry name" value="SLAC1/Mae1/Ssu1/TehA"/>
</dbReference>
<evidence type="ECO:0000256" key="5">
    <source>
        <dbReference type="SAM" id="Phobius"/>
    </source>
</evidence>
<accession>A0ABT2ZHC8</accession>
<feature type="transmembrane region" description="Helical" evidence="5">
    <location>
        <begin position="47"/>
        <end position="69"/>
    </location>
</feature>
<keyword evidence="2 5" id="KW-0812">Transmembrane</keyword>
<dbReference type="CDD" id="cd09322">
    <property type="entry name" value="TDT_TehA_like"/>
    <property type="match status" value="1"/>
</dbReference>
<evidence type="ECO:0000256" key="2">
    <source>
        <dbReference type="ARBA" id="ARBA00022692"/>
    </source>
</evidence>
<sequence length="321" mass="34264">MAFHPPKPVPPGLWRRTPPAIFPSILGLFGLGLAWRRGSMLLDWPPVIGEIVLGSVTGLLAFAMLAYGVKLARRPAVISEDLAILPGRAGLSAQCLSVYLASAALWPYAPSLAWGLLYLGLGWHALVAAVMIVSFLRGPAEQRRVTPVWHLSFVGFIVAAMAAQPMQLAELAEAIFILTFFLALVIWGISLEQFRRETVPAPLRPLLAIHLSPAALFGLVAAGFDLQSLAMGFAGLAAAIVILMVIRVRWLTAAGFTPFWGAFTFPLAATASLWLTLGGIWSVPGVIALAAASAIIPLIAWRVLRLWARGQLATVTNAAIA</sequence>
<evidence type="ECO:0000256" key="4">
    <source>
        <dbReference type="ARBA" id="ARBA00023136"/>
    </source>
</evidence>
<dbReference type="PANTHER" id="PTHR37955:SF1">
    <property type="entry name" value="DEP DOMAIN-CONTAINING PROTEIN"/>
    <property type="match status" value="1"/>
</dbReference>
<keyword evidence="7" id="KW-1185">Reference proteome</keyword>
<evidence type="ECO:0000256" key="3">
    <source>
        <dbReference type="ARBA" id="ARBA00022989"/>
    </source>
</evidence>
<feature type="transmembrane region" description="Helical" evidence="5">
    <location>
        <begin position="20"/>
        <end position="35"/>
    </location>
</feature>
<keyword evidence="3 5" id="KW-1133">Transmembrane helix</keyword>
<dbReference type="RefSeq" id="WP_263736205.1">
    <property type="nucleotide sequence ID" value="NZ_JAOWKY010000006.1"/>
</dbReference>
<reference evidence="6 7" key="1">
    <citation type="submission" date="2022-10" db="EMBL/GenBank/DDBJ databases">
        <title>Defluviimonas sp. nov., isolated from ocean surface water.</title>
        <authorList>
            <person name="He W."/>
            <person name="Wang L."/>
            <person name="Zhang D.-F."/>
        </authorList>
    </citation>
    <scope>NUCLEOTIDE SEQUENCE [LARGE SCALE GENOMIC DNA]</scope>
    <source>
        <strain evidence="6 7">WL0002</strain>
    </source>
</reference>
<feature type="transmembrane region" description="Helical" evidence="5">
    <location>
        <begin position="174"/>
        <end position="191"/>
    </location>
</feature>
<evidence type="ECO:0000256" key="1">
    <source>
        <dbReference type="ARBA" id="ARBA00004141"/>
    </source>
</evidence>
<dbReference type="EMBL" id="JAOWKY010000006">
    <property type="protein sequence ID" value="MCV2870529.1"/>
    <property type="molecule type" value="Genomic_DNA"/>
</dbReference>
<organism evidence="6 7">
    <name type="scientific">Albidovulum marisflavi</name>
    <dbReference type="NCBI Taxonomy" id="2984159"/>
    <lineage>
        <taxon>Bacteria</taxon>
        <taxon>Pseudomonadati</taxon>
        <taxon>Pseudomonadota</taxon>
        <taxon>Alphaproteobacteria</taxon>
        <taxon>Rhodobacterales</taxon>
        <taxon>Paracoccaceae</taxon>
        <taxon>Albidovulum</taxon>
    </lineage>
</organism>
<dbReference type="Proteomes" id="UP001652542">
    <property type="component" value="Unassembled WGS sequence"/>
</dbReference>
<dbReference type="PANTHER" id="PTHR37955">
    <property type="entry name" value="TELLURITE RESISTANCE PROTEIN TEHA"/>
    <property type="match status" value="1"/>
</dbReference>
<comment type="caution">
    <text evidence="6">The sequence shown here is derived from an EMBL/GenBank/DDBJ whole genome shotgun (WGS) entry which is preliminary data.</text>
</comment>
<feature type="transmembrane region" description="Helical" evidence="5">
    <location>
        <begin position="253"/>
        <end position="275"/>
    </location>
</feature>
<dbReference type="Pfam" id="PF03595">
    <property type="entry name" value="SLAC1"/>
    <property type="match status" value="1"/>
</dbReference>
<name>A0ABT2ZHC8_9RHOB</name>
<feature type="transmembrane region" description="Helical" evidence="5">
    <location>
        <begin position="203"/>
        <end position="222"/>
    </location>
</feature>
<evidence type="ECO:0000313" key="6">
    <source>
        <dbReference type="EMBL" id="MCV2870529.1"/>
    </source>
</evidence>
<comment type="subcellular location">
    <subcellularLocation>
        <location evidence="1">Membrane</location>
        <topology evidence="1">Multi-pass membrane protein</topology>
    </subcellularLocation>
</comment>
<feature type="transmembrane region" description="Helical" evidence="5">
    <location>
        <begin position="115"/>
        <end position="136"/>
    </location>
</feature>
<feature type="transmembrane region" description="Helical" evidence="5">
    <location>
        <begin position="281"/>
        <end position="301"/>
    </location>
</feature>
<dbReference type="InterPro" id="IPR052951">
    <property type="entry name" value="Tellurite_res_ion_channel"/>
</dbReference>
<dbReference type="Gene3D" id="1.50.10.150">
    <property type="entry name" value="Voltage-dependent anion channel"/>
    <property type="match status" value="1"/>
</dbReference>
<evidence type="ECO:0000313" key="7">
    <source>
        <dbReference type="Proteomes" id="UP001652542"/>
    </source>
</evidence>